<dbReference type="AlphaFoldDB" id="A0A4P6FDQ4"/>
<evidence type="ECO:0000313" key="3">
    <source>
        <dbReference type="Proteomes" id="UP000291259"/>
    </source>
</evidence>
<dbReference type="InterPro" id="IPR021243">
    <property type="entry name" value="DUF2804"/>
</dbReference>
<dbReference type="PANTHER" id="PTHR35868:SF3">
    <property type="entry name" value="DUF2804 DOMAIN-CONTAINING PROTEIN"/>
    <property type="match status" value="1"/>
</dbReference>
<dbReference type="EMBL" id="CP035491">
    <property type="protein sequence ID" value="QAY72499.1"/>
    <property type="molecule type" value="Genomic_DNA"/>
</dbReference>
<dbReference type="PANTHER" id="PTHR35868">
    <property type="entry name" value="DUF2804 DOMAIN-CONTAINING PROTEIN-RELATED"/>
    <property type="match status" value="1"/>
</dbReference>
<organism evidence="2 3">
    <name type="scientific">Agromyces protaetiae</name>
    <dbReference type="NCBI Taxonomy" id="2509455"/>
    <lineage>
        <taxon>Bacteria</taxon>
        <taxon>Bacillati</taxon>
        <taxon>Actinomycetota</taxon>
        <taxon>Actinomycetes</taxon>
        <taxon>Micrococcales</taxon>
        <taxon>Microbacteriaceae</taxon>
        <taxon>Agromyces</taxon>
    </lineage>
</organism>
<dbReference type="Pfam" id="PF10974">
    <property type="entry name" value="DUF2804"/>
    <property type="match status" value="1"/>
</dbReference>
<dbReference type="KEGG" id="agf:ET445_03230"/>
<proteinExistence type="predicted"/>
<gene>
    <name evidence="2" type="ORF">ET445_03230</name>
</gene>
<evidence type="ECO:0000256" key="1">
    <source>
        <dbReference type="SAM" id="MobiDB-lite"/>
    </source>
</evidence>
<protein>
    <submittedName>
        <fullName evidence="2">DUF2804 domain-containing protein</fullName>
    </submittedName>
</protein>
<feature type="region of interest" description="Disordered" evidence="1">
    <location>
        <begin position="24"/>
        <end position="43"/>
    </location>
</feature>
<dbReference type="OrthoDB" id="9762066at2"/>
<sequence length="374" mass="40770">MADATQNDRSYSWVRACRVRWRHPNPGGSVATAQPESAHSRERELTERVSLTGPDGLLNPAAVGWSRHPLHDTSGIGGRGTRARFRNKRWEYWAFTTPDVIAAVTIAALDYATMTQVWVYVRATGEAIDRSTITPLTRGVVLPGSLGDGRASASVPGIEASVEEIEGGTRITAHTDRVRVDVVAERPDGHEALGVVVPWSARRFQYTVKDVARPAHGTIVVDDQAFDVPAGESWAVLDHGRGRWPYSMRWHWGAASGVEHGVRLGLQLGGLWTAGTGSTENAISVDGRLTKLGDELDWRFDPADHLAPWTITGTGVDLVFTPFHDRVAKTALGIVSSETHQCFGTYRGEVQDVSGATIPIDALLGFAEVVRQRW</sequence>
<accession>A0A4P6FDQ4</accession>
<name>A0A4P6FDQ4_9MICO</name>
<reference evidence="2 3" key="1">
    <citation type="submission" date="2019-01" db="EMBL/GenBank/DDBJ databases">
        <title>Genome sequencing of strain FW100M-8.</title>
        <authorList>
            <person name="Heo J."/>
            <person name="Kim S.-J."/>
            <person name="Kim J.-S."/>
            <person name="Hong S.-B."/>
            <person name="Kwon S.-W."/>
        </authorList>
    </citation>
    <scope>NUCLEOTIDE SEQUENCE [LARGE SCALE GENOMIC DNA]</scope>
    <source>
        <strain evidence="2 3">FW100M-8</strain>
    </source>
</reference>
<evidence type="ECO:0000313" key="2">
    <source>
        <dbReference type="EMBL" id="QAY72499.1"/>
    </source>
</evidence>
<dbReference type="Proteomes" id="UP000291259">
    <property type="component" value="Chromosome"/>
</dbReference>
<keyword evidence="3" id="KW-1185">Reference proteome</keyword>